<sequence length="207" mass="21388">MGVEKIFDAILEFDDEEVVTAVQEAIDAGVDTSVILNDGLIGAMDEVGRMFSAGTLFVPEMLMAANVMKIGLDMIKPSLKAEGSGRGVVIIGTVAGDRHDIGKNLVSMMMEGAGFEVTDLGIDVPAEKFIEAAKEKNADLICLSALLTTTMAAMGETVSAIKSSGLVVKTMVGGAPVGQDFANEIGADGYAPDAGEAVLLGRNLMAS</sequence>
<dbReference type="Pfam" id="PF02310">
    <property type="entry name" value="B12-binding"/>
    <property type="match status" value="1"/>
</dbReference>
<dbReference type="InterPro" id="IPR036724">
    <property type="entry name" value="Cobalamin-bd_sf"/>
</dbReference>
<evidence type="ECO:0000259" key="5">
    <source>
        <dbReference type="PROSITE" id="PS51337"/>
    </source>
</evidence>
<dbReference type="FunFam" id="3.40.50.280:FF:000003">
    <property type="entry name" value="Dimethylamine methyltransferase corrinoid protein"/>
    <property type="match status" value="1"/>
</dbReference>
<dbReference type="PANTHER" id="PTHR45833">
    <property type="entry name" value="METHIONINE SYNTHASE"/>
    <property type="match status" value="1"/>
</dbReference>
<dbReference type="EMBL" id="VSLA01000013">
    <property type="protein sequence ID" value="TYC85713.1"/>
    <property type="molecule type" value="Genomic_DNA"/>
</dbReference>
<dbReference type="InterPro" id="IPR003759">
    <property type="entry name" value="Cbl-bd_cap"/>
</dbReference>
<dbReference type="InterPro" id="IPR006158">
    <property type="entry name" value="Cobalamin-bd"/>
</dbReference>
<evidence type="ECO:0000313" key="6">
    <source>
        <dbReference type="EMBL" id="TYC85713.1"/>
    </source>
</evidence>
<dbReference type="GO" id="GO:0046872">
    <property type="term" value="F:metal ion binding"/>
    <property type="evidence" value="ECO:0007669"/>
    <property type="project" value="UniProtKB-KW"/>
</dbReference>
<keyword evidence="3" id="KW-0170">Cobalt</keyword>
<feature type="domain" description="B12-binding" evidence="4">
    <location>
        <begin position="86"/>
        <end position="207"/>
    </location>
</feature>
<reference evidence="6 7" key="1">
    <citation type="submission" date="2019-08" db="EMBL/GenBank/DDBJ databases">
        <title>Isolation and enrichment of carboxydotrophic bacteria from anaerobic sludge for the production of bio-based chemicals from syngas.</title>
        <authorList>
            <person name="Antares A.L."/>
            <person name="Moreira J."/>
            <person name="Diender M."/>
            <person name="Parshina S.N."/>
            <person name="Stams A.J.M."/>
            <person name="Alves M."/>
            <person name="Alves J.I."/>
            <person name="Sousa D.Z."/>
        </authorList>
    </citation>
    <scope>NUCLEOTIDE SEQUENCE [LARGE SCALE GENOMIC DNA]</scope>
    <source>
        <strain evidence="6 7">JM</strain>
    </source>
</reference>
<keyword evidence="2" id="KW-0479">Metal-binding</keyword>
<evidence type="ECO:0000313" key="7">
    <source>
        <dbReference type="Proteomes" id="UP000322619"/>
    </source>
</evidence>
<dbReference type="PANTHER" id="PTHR45833:SF1">
    <property type="entry name" value="METHIONINE SYNTHASE"/>
    <property type="match status" value="1"/>
</dbReference>
<feature type="domain" description="B12-binding N-terminal" evidence="5">
    <location>
        <begin position="1"/>
        <end position="87"/>
    </location>
</feature>
<dbReference type="SMART" id="SM01018">
    <property type="entry name" value="B12-binding_2"/>
    <property type="match status" value="1"/>
</dbReference>
<dbReference type="SUPFAM" id="SSF52242">
    <property type="entry name" value="Cobalamin (vitamin B12)-binding domain"/>
    <property type="match status" value="1"/>
</dbReference>
<dbReference type="GO" id="GO:0005829">
    <property type="term" value="C:cytosol"/>
    <property type="evidence" value="ECO:0007669"/>
    <property type="project" value="TreeGrafter"/>
</dbReference>
<dbReference type="Pfam" id="PF02607">
    <property type="entry name" value="B12-binding_2"/>
    <property type="match status" value="1"/>
</dbReference>
<dbReference type="CDD" id="cd02070">
    <property type="entry name" value="corrinoid_protein_B12-BD"/>
    <property type="match status" value="1"/>
</dbReference>
<dbReference type="GO" id="GO:0050667">
    <property type="term" value="P:homocysteine metabolic process"/>
    <property type="evidence" value="ECO:0007669"/>
    <property type="project" value="TreeGrafter"/>
</dbReference>
<protein>
    <submittedName>
        <fullName evidence="6">Cobalamin-binding protein</fullName>
    </submittedName>
</protein>
<proteinExistence type="inferred from homology"/>
<dbReference type="InterPro" id="IPR050554">
    <property type="entry name" value="Met_Synthase/Corrinoid"/>
</dbReference>
<comment type="caution">
    <text evidence="6">The sequence shown here is derived from an EMBL/GenBank/DDBJ whole genome shotgun (WGS) entry which is preliminary data.</text>
</comment>
<accession>A0A5D0WNT9</accession>
<dbReference type="GO" id="GO:0046653">
    <property type="term" value="P:tetrahydrofolate metabolic process"/>
    <property type="evidence" value="ECO:0007669"/>
    <property type="project" value="TreeGrafter"/>
</dbReference>
<dbReference type="GO" id="GO:0008705">
    <property type="term" value="F:methionine synthase activity"/>
    <property type="evidence" value="ECO:0007669"/>
    <property type="project" value="TreeGrafter"/>
</dbReference>
<dbReference type="SUPFAM" id="SSF47644">
    <property type="entry name" value="Methionine synthase domain"/>
    <property type="match status" value="1"/>
</dbReference>
<gene>
    <name evidence="6" type="ORF">FXB42_07475</name>
</gene>
<dbReference type="PROSITE" id="PS51332">
    <property type="entry name" value="B12_BINDING"/>
    <property type="match status" value="1"/>
</dbReference>
<dbReference type="Gene3D" id="1.10.1240.10">
    <property type="entry name" value="Methionine synthase domain"/>
    <property type="match status" value="1"/>
</dbReference>
<evidence type="ECO:0000256" key="1">
    <source>
        <dbReference type="ARBA" id="ARBA00010854"/>
    </source>
</evidence>
<dbReference type="RefSeq" id="WP_148637325.1">
    <property type="nucleotide sequence ID" value="NZ_VSLA01000013.1"/>
</dbReference>
<evidence type="ECO:0000256" key="3">
    <source>
        <dbReference type="ARBA" id="ARBA00023285"/>
    </source>
</evidence>
<dbReference type="AlphaFoldDB" id="A0A5D0WNT9"/>
<organism evidence="6 7">
    <name type="scientific">Acetobacterium wieringae</name>
    <dbReference type="NCBI Taxonomy" id="52694"/>
    <lineage>
        <taxon>Bacteria</taxon>
        <taxon>Bacillati</taxon>
        <taxon>Bacillota</taxon>
        <taxon>Clostridia</taxon>
        <taxon>Eubacteriales</taxon>
        <taxon>Eubacteriaceae</taxon>
        <taxon>Acetobacterium</taxon>
    </lineage>
</organism>
<dbReference type="Proteomes" id="UP000322619">
    <property type="component" value="Unassembled WGS sequence"/>
</dbReference>
<dbReference type="InterPro" id="IPR036594">
    <property type="entry name" value="Meth_synthase_dom"/>
</dbReference>
<comment type="similarity">
    <text evidence="1">Belongs to the methylamine corrinoid protein family.</text>
</comment>
<dbReference type="Gene3D" id="3.40.50.280">
    <property type="entry name" value="Cobalamin-binding domain"/>
    <property type="match status" value="1"/>
</dbReference>
<dbReference type="PROSITE" id="PS51337">
    <property type="entry name" value="B12_BINDING_NTER"/>
    <property type="match status" value="1"/>
</dbReference>
<evidence type="ECO:0000259" key="4">
    <source>
        <dbReference type="PROSITE" id="PS51332"/>
    </source>
</evidence>
<evidence type="ECO:0000256" key="2">
    <source>
        <dbReference type="ARBA" id="ARBA00022723"/>
    </source>
</evidence>
<name>A0A5D0WNT9_9FIRM</name>
<dbReference type="GO" id="GO:0031419">
    <property type="term" value="F:cobalamin binding"/>
    <property type="evidence" value="ECO:0007669"/>
    <property type="project" value="InterPro"/>
</dbReference>